<feature type="signal peptide" evidence="1">
    <location>
        <begin position="1"/>
        <end position="20"/>
    </location>
</feature>
<keyword evidence="1" id="KW-0732">Signal</keyword>
<evidence type="ECO:0000256" key="1">
    <source>
        <dbReference type="SAM" id="SignalP"/>
    </source>
</evidence>
<organism evidence="2 3">
    <name type="scientific">Tribonema minus</name>
    <dbReference type="NCBI Taxonomy" id="303371"/>
    <lineage>
        <taxon>Eukaryota</taxon>
        <taxon>Sar</taxon>
        <taxon>Stramenopiles</taxon>
        <taxon>Ochrophyta</taxon>
        <taxon>PX clade</taxon>
        <taxon>Xanthophyceae</taxon>
        <taxon>Tribonematales</taxon>
        <taxon>Tribonemataceae</taxon>
        <taxon>Tribonema</taxon>
    </lineage>
</organism>
<accession>A0A835YTX0</accession>
<evidence type="ECO:0000313" key="2">
    <source>
        <dbReference type="EMBL" id="KAG5176493.1"/>
    </source>
</evidence>
<comment type="caution">
    <text evidence="2">The sequence shown here is derived from an EMBL/GenBank/DDBJ whole genome shotgun (WGS) entry which is preliminary data.</text>
</comment>
<proteinExistence type="predicted"/>
<evidence type="ECO:0000313" key="3">
    <source>
        <dbReference type="Proteomes" id="UP000664859"/>
    </source>
</evidence>
<gene>
    <name evidence="2" type="ORF">JKP88DRAFT_91876</name>
</gene>
<dbReference type="AlphaFoldDB" id="A0A835YTX0"/>
<name>A0A835YTX0_9STRA</name>
<dbReference type="EMBL" id="JAFCMP010000536">
    <property type="protein sequence ID" value="KAG5176493.1"/>
    <property type="molecule type" value="Genomic_DNA"/>
</dbReference>
<feature type="chain" id="PRO_5032973041" description="Secreted protein" evidence="1">
    <location>
        <begin position="21"/>
        <end position="134"/>
    </location>
</feature>
<reference evidence="2" key="1">
    <citation type="submission" date="2021-02" db="EMBL/GenBank/DDBJ databases">
        <title>First Annotated Genome of the Yellow-green Alga Tribonema minus.</title>
        <authorList>
            <person name="Mahan K.M."/>
        </authorList>
    </citation>
    <scope>NUCLEOTIDE SEQUENCE</scope>
    <source>
        <strain evidence="2">UTEX B ZZ1240</strain>
    </source>
</reference>
<keyword evidence="3" id="KW-1185">Reference proteome</keyword>
<protein>
    <recommendedName>
        <fullName evidence="4">Secreted protein</fullName>
    </recommendedName>
</protein>
<sequence length="134" mass="14061">MMSFRVALLALAVTLVGVHGTCTTKVYQAGGQQVCVDPCSASQVVYDSSGKAICLQYTSTSNSTKKICPQSNIYYTQGGTPVCVLTPKKTALCPPDSIAYSNGTTPVCVMLRSGNGACPSSDIRYSNSVPYCLV</sequence>
<evidence type="ECO:0008006" key="4">
    <source>
        <dbReference type="Google" id="ProtNLM"/>
    </source>
</evidence>
<dbReference type="Proteomes" id="UP000664859">
    <property type="component" value="Unassembled WGS sequence"/>
</dbReference>